<evidence type="ECO:0000313" key="2">
    <source>
        <dbReference type="Proteomes" id="UP000683925"/>
    </source>
</evidence>
<keyword evidence="2" id="KW-1185">Reference proteome</keyword>
<organism evidence="1 2">
    <name type="scientific">Paramecium octaurelia</name>
    <dbReference type="NCBI Taxonomy" id="43137"/>
    <lineage>
        <taxon>Eukaryota</taxon>
        <taxon>Sar</taxon>
        <taxon>Alveolata</taxon>
        <taxon>Ciliophora</taxon>
        <taxon>Intramacronucleata</taxon>
        <taxon>Oligohymenophorea</taxon>
        <taxon>Peniculida</taxon>
        <taxon>Parameciidae</taxon>
        <taxon>Paramecium</taxon>
    </lineage>
</organism>
<comment type="caution">
    <text evidence="1">The sequence shown here is derived from an EMBL/GenBank/DDBJ whole genome shotgun (WGS) entry which is preliminary data.</text>
</comment>
<reference evidence="1" key="1">
    <citation type="submission" date="2021-01" db="EMBL/GenBank/DDBJ databases">
        <authorList>
            <consortium name="Genoscope - CEA"/>
            <person name="William W."/>
        </authorList>
    </citation>
    <scope>NUCLEOTIDE SEQUENCE</scope>
</reference>
<name>A0A8S1X5R5_PAROT</name>
<sequence length="67" mass="7988">MTQRLQQIIKNLNQKIGNSLFNPFIKDNRIFTQTENIIISVGQYFISDQNSLRRLSFKNQKMHFISQ</sequence>
<dbReference type="Proteomes" id="UP000683925">
    <property type="component" value="Unassembled WGS sequence"/>
</dbReference>
<dbReference type="EMBL" id="CAJJDP010000111">
    <property type="protein sequence ID" value="CAD8196451.1"/>
    <property type="molecule type" value="Genomic_DNA"/>
</dbReference>
<evidence type="ECO:0000313" key="1">
    <source>
        <dbReference type="EMBL" id="CAD8196451.1"/>
    </source>
</evidence>
<gene>
    <name evidence="1" type="ORF">POCTA_138.1.T1110188</name>
</gene>
<proteinExistence type="predicted"/>
<accession>A0A8S1X5R5</accession>
<dbReference type="AlphaFoldDB" id="A0A8S1X5R5"/>
<protein>
    <submittedName>
        <fullName evidence="1">Uncharacterized protein</fullName>
    </submittedName>
</protein>